<keyword evidence="1" id="KW-0812">Transmembrane</keyword>
<protein>
    <submittedName>
        <fullName evidence="2">Uncharacterized protein</fullName>
    </submittedName>
</protein>
<dbReference type="Proteomes" id="UP000593571">
    <property type="component" value="Unassembled WGS sequence"/>
</dbReference>
<keyword evidence="1" id="KW-0472">Membrane</keyword>
<dbReference type="EMBL" id="JACASE010000003">
    <property type="protein sequence ID" value="KAF6485523.1"/>
    <property type="molecule type" value="Genomic_DNA"/>
</dbReference>
<dbReference type="AlphaFoldDB" id="A0A7J8ILN2"/>
<reference evidence="2 3" key="1">
    <citation type="journal article" date="2020" name="Nature">
        <title>Six reference-quality genomes reveal evolution of bat adaptations.</title>
        <authorList>
            <person name="Jebb D."/>
            <person name="Huang Z."/>
            <person name="Pippel M."/>
            <person name="Hughes G.M."/>
            <person name="Lavrichenko K."/>
            <person name="Devanna P."/>
            <person name="Winkler S."/>
            <person name="Jermiin L.S."/>
            <person name="Skirmuntt E.C."/>
            <person name="Katzourakis A."/>
            <person name="Burkitt-Gray L."/>
            <person name="Ray D.A."/>
            <person name="Sullivan K.A.M."/>
            <person name="Roscito J.G."/>
            <person name="Kirilenko B.M."/>
            <person name="Davalos L.M."/>
            <person name="Corthals A.P."/>
            <person name="Power M.L."/>
            <person name="Jones G."/>
            <person name="Ransome R.D."/>
            <person name="Dechmann D.K.N."/>
            <person name="Locatelli A.G."/>
            <person name="Puechmaille S.J."/>
            <person name="Fedrigo O."/>
            <person name="Jarvis E.D."/>
            <person name="Hiller M."/>
            <person name="Vernes S.C."/>
            <person name="Myers E.W."/>
            <person name="Teeling E.C."/>
        </authorList>
    </citation>
    <scope>NUCLEOTIDE SEQUENCE [LARGE SCALE GENOMIC DNA]</scope>
    <source>
        <strain evidence="2">MRouAeg1</strain>
        <tissue evidence="2">Muscle</tissue>
    </source>
</reference>
<evidence type="ECO:0000313" key="2">
    <source>
        <dbReference type="EMBL" id="KAF6485523.1"/>
    </source>
</evidence>
<evidence type="ECO:0000313" key="3">
    <source>
        <dbReference type="Proteomes" id="UP000593571"/>
    </source>
</evidence>
<proteinExistence type="predicted"/>
<accession>A0A7J8ILN2</accession>
<organism evidence="2 3">
    <name type="scientific">Rousettus aegyptiacus</name>
    <name type="common">Egyptian fruit bat</name>
    <name type="synonym">Pteropus aegyptiacus</name>
    <dbReference type="NCBI Taxonomy" id="9407"/>
    <lineage>
        <taxon>Eukaryota</taxon>
        <taxon>Metazoa</taxon>
        <taxon>Chordata</taxon>
        <taxon>Craniata</taxon>
        <taxon>Vertebrata</taxon>
        <taxon>Euteleostomi</taxon>
        <taxon>Mammalia</taxon>
        <taxon>Eutheria</taxon>
        <taxon>Laurasiatheria</taxon>
        <taxon>Chiroptera</taxon>
        <taxon>Yinpterochiroptera</taxon>
        <taxon>Pteropodoidea</taxon>
        <taxon>Pteropodidae</taxon>
        <taxon>Rousettinae</taxon>
        <taxon>Rousettus</taxon>
    </lineage>
</organism>
<comment type="caution">
    <text evidence="2">The sequence shown here is derived from an EMBL/GenBank/DDBJ whole genome shotgun (WGS) entry which is preliminary data.</text>
</comment>
<keyword evidence="1" id="KW-1133">Transmembrane helix</keyword>
<name>A0A7J8ILN2_ROUAE</name>
<feature type="transmembrane region" description="Helical" evidence="1">
    <location>
        <begin position="41"/>
        <end position="66"/>
    </location>
</feature>
<sequence length="142" mass="16085">MIGDLFILCYANWNKDEANHLFVCYRRSVPNEKMGSLPSPVLVLSLEAASVVSVSHLYLFFFFFCIQQNKTLSGNNWAGSKGKRNFILGGLIPTSKALRWEQSTSIVGTWGLSCFMNSICLEDLRVTQWGRAGFYFILAYSY</sequence>
<keyword evidence="3" id="KW-1185">Reference proteome</keyword>
<evidence type="ECO:0000256" key="1">
    <source>
        <dbReference type="SAM" id="Phobius"/>
    </source>
</evidence>
<gene>
    <name evidence="2" type="ORF">HJG63_010693</name>
</gene>